<dbReference type="SUPFAM" id="SSF75169">
    <property type="entry name" value="DsrEFH-like"/>
    <property type="match status" value="1"/>
</dbReference>
<dbReference type="InterPro" id="IPR032836">
    <property type="entry name" value="DsrE2-like"/>
</dbReference>
<dbReference type="RefSeq" id="WP_132017174.1">
    <property type="nucleotide sequence ID" value="NZ_SLUN01000047.1"/>
</dbReference>
<name>A0A4V2QBN8_HYDET</name>
<gene>
    <name evidence="1" type="ORF">EDC14_104715</name>
</gene>
<dbReference type="EMBL" id="SLUN01000047">
    <property type="protein sequence ID" value="TCL57112.1"/>
    <property type="molecule type" value="Genomic_DNA"/>
</dbReference>
<dbReference type="OrthoDB" id="9802028at2"/>
<dbReference type="Pfam" id="PF13686">
    <property type="entry name" value="DrsE_2"/>
    <property type="match status" value="1"/>
</dbReference>
<accession>A0A4V2QBN8</accession>
<dbReference type="InterPro" id="IPR027396">
    <property type="entry name" value="DsrEFH-like"/>
</dbReference>
<keyword evidence="2" id="KW-1185">Reference proteome</keyword>
<protein>
    <submittedName>
        <fullName evidence="1">Peroxiredoxin family protein</fullName>
    </submittedName>
</protein>
<evidence type="ECO:0000313" key="1">
    <source>
        <dbReference type="EMBL" id="TCL57112.1"/>
    </source>
</evidence>
<dbReference type="PANTHER" id="PTHR34655">
    <property type="entry name" value="CONSERVED WITHIN P. AEROPHILUM"/>
    <property type="match status" value="1"/>
</dbReference>
<comment type="caution">
    <text evidence="1">The sequence shown here is derived from an EMBL/GenBank/DDBJ whole genome shotgun (WGS) entry which is preliminary data.</text>
</comment>
<reference evidence="1 2" key="1">
    <citation type="submission" date="2019-03" db="EMBL/GenBank/DDBJ databases">
        <title>Genomic Encyclopedia of Type Strains, Phase IV (KMG-IV): sequencing the most valuable type-strain genomes for metagenomic binning, comparative biology and taxonomic classification.</title>
        <authorList>
            <person name="Goeker M."/>
        </authorList>
    </citation>
    <scope>NUCLEOTIDE SEQUENCE [LARGE SCALE GENOMIC DNA]</scope>
    <source>
        <strain evidence="1 2">LX-B</strain>
    </source>
</reference>
<proteinExistence type="predicted"/>
<dbReference type="AlphaFoldDB" id="A0A4V2QBN8"/>
<organism evidence="1 2">
    <name type="scientific">Hydrogenispora ethanolica</name>
    <dbReference type="NCBI Taxonomy" id="1082276"/>
    <lineage>
        <taxon>Bacteria</taxon>
        <taxon>Bacillati</taxon>
        <taxon>Bacillota</taxon>
        <taxon>Hydrogenispora</taxon>
    </lineage>
</organism>
<dbReference type="PANTHER" id="PTHR34655:SF2">
    <property type="entry name" value="PEROXIREDOXIN FAMILY PROTEIN"/>
    <property type="match status" value="1"/>
</dbReference>
<dbReference type="Proteomes" id="UP000295008">
    <property type="component" value="Unassembled WGS sequence"/>
</dbReference>
<sequence>MPEAKPKLSMILFSGDFDKAMAALTLANGAAGQGMEVTIFFTFWGMNLLRRTTLESNRFLEALFKRMMPVGVEKIGLSKMNFGGVGPWLMKKLIRQKDGQTAADLFRMAMERQIHFVACEASLKLLGIRPDELIHYDHLQIAGVDQFLQNARESQISFFI</sequence>
<dbReference type="Gene3D" id="3.40.1260.10">
    <property type="entry name" value="DsrEFH-like"/>
    <property type="match status" value="1"/>
</dbReference>
<evidence type="ECO:0000313" key="2">
    <source>
        <dbReference type="Proteomes" id="UP000295008"/>
    </source>
</evidence>